<dbReference type="RefSeq" id="WP_104480710.1">
    <property type="nucleotide sequence ID" value="NZ_CP154825.1"/>
</dbReference>
<dbReference type="AlphaFoldDB" id="A0A2S6GLY0"/>
<organism evidence="1 2">
    <name type="scientific">Actinokineospora auranticolor</name>
    <dbReference type="NCBI Taxonomy" id="155976"/>
    <lineage>
        <taxon>Bacteria</taxon>
        <taxon>Bacillati</taxon>
        <taxon>Actinomycetota</taxon>
        <taxon>Actinomycetes</taxon>
        <taxon>Pseudonocardiales</taxon>
        <taxon>Pseudonocardiaceae</taxon>
        <taxon>Actinokineospora</taxon>
    </lineage>
</organism>
<evidence type="ECO:0000313" key="2">
    <source>
        <dbReference type="Proteomes" id="UP000239203"/>
    </source>
</evidence>
<comment type="caution">
    <text evidence="1">The sequence shown here is derived from an EMBL/GenBank/DDBJ whole genome shotgun (WGS) entry which is preliminary data.</text>
</comment>
<proteinExistence type="predicted"/>
<reference evidence="1 2" key="1">
    <citation type="submission" date="2018-02" db="EMBL/GenBank/DDBJ databases">
        <title>Genomic Encyclopedia of Archaeal and Bacterial Type Strains, Phase II (KMG-II): from individual species to whole genera.</title>
        <authorList>
            <person name="Goeker M."/>
        </authorList>
    </citation>
    <scope>NUCLEOTIDE SEQUENCE [LARGE SCALE GENOMIC DNA]</scope>
    <source>
        <strain evidence="1 2">YU 961-1</strain>
    </source>
</reference>
<evidence type="ECO:0000313" key="1">
    <source>
        <dbReference type="EMBL" id="PPK66249.1"/>
    </source>
</evidence>
<accession>A0A2S6GLY0</accession>
<protein>
    <submittedName>
        <fullName evidence="1">Uncharacterized protein</fullName>
    </submittedName>
</protein>
<name>A0A2S6GLY0_9PSEU</name>
<sequence>MNGKPVRRLPLRLTAGAIMLDSGFGEVDADRSVAEQVHGFGADAYPVLGELRPELFGKALSAAGIATGVALPVPVVPAAHTDTGLTAFTAGLIGMYLNAPGMRRLGSFRPTGQGTVPGQDVWLLDSGLSLTFDRQAWKGGTR</sequence>
<keyword evidence="2" id="KW-1185">Reference proteome</keyword>
<gene>
    <name evidence="1" type="ORF">CLV40_111213</name>
</gene>
<dbReference type="OrthoDB" id="3267263at2"/>
<dbReference type="Proteomes" id="UP000239203">
    <property type="component" value="Unassembled WGS sequence"/>
</dbReference>
<dbReference type="EMBL" id="PTIX01000011">
    <property type="protein sequence ID" value="PPK66249.1"/>
    <property type="molecule type" value="Genomic_DNA"/>
</dbReference>